<evidence type="ECO:0000313" key="2">
    <source>
        <dbReference type="EMBL" id="KAL2872570.1"/>
    </source>
</evidence>
<dbReference type="GeneID" id="98139588"/>
<name>A0ABR4M7I0_9EURO</name>
<protein>
    <recommendedName>
        <fullName evidence="4">Ubiquitin carboxyl-terminal hydrolase 19</fullName>
    </recommendedName>
</protein>
<dbReference type="RefSeq" id="XP_070891548.1">
    <property type="nucleotide sequence ID" value="XM_071024516.1"/>
</dbReference>
<feature type="compositionally biased region" description="Polar residues" evidence="1">
    <location>
        <begin position="372"/>
        <end position="381"/>
    </location>
</feature>
<sequence>MDAQYPFASRDDIWRVFEELKELHAAQFEQAERIARLERRRDEDARLKSVWGPLSPFPSSVGGTVPTDPMFHSTTDTFKGFDQGQHHGVGAMGLDNEDEPRRGTSRANSVRFDESAIHGYYGQASRSSSELPVRTGSGMGSIPLTERSLSHRSEGRQSSSGHSLHSARTNSLGLETTSRMMSSMLNDSPLIPPPGLFLLGPVPAIIRCWMTTSFSNDSLLYAAVCCGSYKSLLGYSMVQKLGLEDQMVQEGGLQHIKLPMYLPEASVHQASSRSSSPEPQVPTLTIRFVVHQVDPSDNSIQIILGSDILRAHNADILFSQDKITMVDDDRNKISIPLVRPENDSVFKSLQTASSDLSIGAKPQTPLELKSDPVNTESQSSVGVIGKPTGSSQQTPSAPPSSREFPEESMEHRPARFSADLEQANGNGGPHAQVKTAIAADTHASGATKVEPAGVWGSWKRDTKIDPNAAGAGKPSRPRTMKVLRPSKPPNRSFSATGAGGFGTETTGPPSSQPGSTMTSPDGSRAPKPLAPNPIGGASAFPWLNPS</sequence>
<feature type="compositionally biased region" description="Polar residues" evidence="1">
    <location>
        <begin position="512"/>
        <end position="521"/>
    </location>
</feature>
<dbReference type="Proteomes" id="UP001610432">
    <property type="component" value="Unassembled WGS sequence"/>
</dbReference>
<feature type="compositionally biased region" description="Polar residues" evidence="1">
    <location>
        <begin position="156"/>
        <end position="169"/>
    </location>
</feature>
<feature type="region of interest" description="Disordered" evidence="1">
    <location>
        <begin position="440"/>
        <end position="546"/>
    </location>
</feature>
<feature type="compositionally biased region" description="Basic and acidic residues" evidence="1">
    <location>
        <begin position="403"/>
        <end position="413"/>
    </location>
</feature>
<keyword evidence="3" id="KW-1185">Reference proteome</keyword>
<evidence type="ECO:0000313" key="3">
    <source>
        <dbReference type="Proteomes" id="UP001610432"/>
    </source>
</evidence>
<feature type="region of interest" description="Disordered" evidence="1">
    <location>
        <begin position="123"/>
        <end position="169"/>
    </location>
</feature>
<comment type="caution">
    <text evidence="2">The sequence shown here is derived from an EMBL/GenBank/DDBJ whole genome shotgun (WGS) entry which is preliminary data.</text>
</comment>
<proteinExistence type="predicted"/>
<gene>
    <name evidence="2" type="ORF">BJX67DRAFT_12911</name>
</gene>
<reference evidence="2 3" key="1">
    <citation type="submission" date="2024-07" db="EMBL/GenBank/DDBJ databases">
        <title>Section-level genome sequencing and comparative genomics of Aspergillus sections Usti and Cavernicolus.</title>
        <authorList>
            <consortium name="Lawrence Berkeley National Laboratory"/>
            <person name="Nybo J.L."/>
            <person name="Vesth T.C."/>
            <person name="Theobald S."/>
            <person name="Frisvad J.C."/>
            <person name="Larsen T.O."/>
            <person name="Kjaerboelling I."/>
            <person name="Rothschild-Mancinelli K."/>
            <person name="Lyhne E.K."/>
            <person name="Kogle M.E."/>
            <person name="Barry K."/>
            <person name="Clum A."/>
            <person name="Na H."/>
            <person name="Ledsgaard L."/>
            <person name="Lin J."/>
            <person name="Lipzen A."/>
            <person name="Kuo A."/>
            <person name="Riley R."/>
            <person name="Mondo S."/>
            <person name="Labutti K."/>
            <person name="Haridas S."/>
            <person name="Pangalinan J."/>
            <person name="Salamov A.A."/>
            <person name="Simmons B.A."/>
            <person name="Magnuson J.K."/>
            <person name="Chen J."/>
            <person name="Drula E."/>
            <person name="Henrissat B."/>
            <person name="Wiebenga A."/>
            <person name="Lubbers R.J."/>
            <person name="Gomes A.C."/>
            <person name="Macurrencykelacurrency M.R."/>
            <person name="Stajich J."/>
            <person name="Grigoriev I.V."/>
            <person name="Mortensen U.H."/>
            <person name="De Vries R.P."/>
            <person name="Baker S.E."/>
            <person name="Andersen M.R."/>
        </authorList>
    </citation>
    <scope>NUCLEOTIDE SEQUENCE [LARGE SCALE GENOMIC DNA]</scope>
    <source>
        <strain evidence="2 3">CBS 449.75</strain>
    </source>
</reference>
<evidence type="ECO:0000256" key="1">
    <source>
        <dbReference type="SAM" id="MobiDB-lite"/>
    </source>
</evidence>
<organism evidence="2 3">
    <name type="scientific">Aspergillus lucknowensis</name>
    <dbReference type="NCBI Taxonomy" id="176173"/>
    <lineage>
        <taxon>Eukaryota</taxon>
        <taxon>Fungi</taxon>
        <taxon>Dikarya</taxon>
        <taxon>Ascomycota</taxon>
        <taxon>Pezizomycotina</taxon>
        <taxon>Eurotiomycetes</taxon>
        <taxon>Eurotiomycetidae</taxon>
        <taxon>Eurotiales</taxon>
        <taxon>Aspergillaceae</taxon>
        <taxon>Aspergillus</taxon>
        <taxon>Aspergillus subgen. Nidulantes</taxon>
    </lineage>
</organism>
<evidence type="ECO:0008006" key="4">
    <source>
        <dbReference type="Google" id="ProtNLM"/>
    </source>
</evidence>
<accession>A0ABR4M7I0</accession>
<feature type="region of interest" description="Disordered" evidence="1">
    <location>
        <begin position="357"/>
        <end position="413"/>
    </location>
</feature>
<feature type="compositionally biased region" description="Low complexity" evidence="1">
    <location>
        <begin position="387"/>
        <end position="401"/>
    </location>
</feature>
<dbReference type="EMBL" id="JBFXLQ010000001">
    <property type="protein sequence ID" value="KAL2872570.1"/>
    <property type="molecule type" value="Genomic_DNA"/>
</dbReference>